<keyword evidence="3" id="KW-1185">Reference proteome</keyword>
<dbReference type="RefSeq" id="WP_167090359.1">
    <property type="nucleotide sequence ID" value="NZ_WHJG01000032.1"/>
</dbReference>
<reference evidence="2 3" key="1">
    <citation type="submission" date="2019-10" db="EMBL/GenBank/DDBJ databases">
        <title>Taxonomy of Antarctic Massilia spp.: description of Massilia rubra sp. nov., Massilia aquatica sp. nov., Massilia mucilaginosa sp. nov., Massilia frigida sp. nov. isolated from streams, lakes and regoliths.</title>
        <authorList>
            <person name="Holochova P."/>
            <person name="Sedlacek I."/>
            <person name="Kralova S."/>
            <person name="Maslanova I."/>
            <person name="Busse H.-J."/>
            <person name="Stankova E."/>
            <person name="Vrbovska V."/>
            <person name="Kovarovic V."/>
            <person name="Bartak M."/>
            <person name="Svec P."/>
            <person name="Pantucek R."/>
        </authorList>
    </citation>
    <scope>NUCLEOTIDE SEQUENCE [LARGE SCALE GENOMIC DNA]</scope>
    <source>
        <strain evidence="2 3">CCM 8695</strain>
    </source>
</reference>
<dbReference type="Proteomes" id="UP000621455">
    <property type="component" value="Unassembled WGS sequence"/>
</dbReference>
<protein>
    <submittedName>
        <fullName evidence="2">Uncharacterized protein</fullName>
    </submittedName>
</protein>
<organism evidence="2 3">
    <name type="scientific">Massilia frigida</name>
    <dbReference type="NCBI Taxonomy" id="2609281"/>
    <lineage>
        <taxon>Bacteria</taxon>
        <taxon>Pseudomonadati</taxon>
        <taxon>Pseudomonadota</taxon>
        <taxon>Betaproteobacteria</taxon>
        <taxon>Burkholderiales</taxon>
        <taxon>Oxalobacteraceae</taxon>
        <taxon>Telluria group</taxon>
        <taxon>Massilia</taxon>
    </lineage>
</organism>
<evidence type="ECO:0000313" key="2">
    <source>
        <dbReference type="EMBL" id="NHZ82385.1"/>
    </source>
</evidence>
<evidence type="ECO:0000256" key="1">
    <source>
        <dbReference type="SAM" id="MobiDB-lite"/>
    </source>
</evidence>
<evidence type="ECO:0000313" key="3">
    <source>
        <dbReference type="Proteomes" id="UP000621455"/>
    </source>
</evidence>
<sequence length="63" mass="6429">MVLEKPAAPTKDGKPAKRPKSHGTENAGDTFKLKAPATTDKATSGATDPAARTKDAPANAGNR</sequence>
<comment type="caution">
    <text evidence="2">The sequence shown here is derived from an EMBL/GenBank/DDBJ whole genome shotgun (WGS) entry which is preliminary data.</text>
</comment>
<proteinExistence type="predicted"/>
<accession>A0ABX0NIL4</accession>
<dbReference type="EMBL" id="WHJG01000032">
    <property type="protein sequence ID" value="NHZ82385.1"/>
    <property type="molecule type" value="Genomic_DNA"/>
</dbReference>
<feature type="region of interest" description="Disordered" evidence="1">
    <location>
        <begin position="1"/>
        <end position="63"/>
    </location>
</feature>
<name>A0ABX0NIL4_9BURK</name>
<gene>
    <name evidence="2" type="ORF">F2P44_24330</name>
</gene>